<dbReference type="OrthoDB" id="7880487at2759"/>
<keyword evidence="7" id="KW-1015">Disulfide bond</keyword>
<name>A0A6P8XGL0_DROAB</name>
<comment type="subcellular location">
    <subcellularLocation>
        <location evidence="1">Secreted</location>
    </subcellularLocation>
</comment>
<dbReference type="GeneID" id="117575457"/>
<comment type="similarity">
    <text evidence="2">Belongs to the bomanin family.</text>
</comment>
<evidence type="ECO:0000313" key="9">
    <source>
        <dbReference type="Proteomes" id="UP000515160"/>
    </source>
</evidence>
<proteinExistence type="inferred from homology"/>
<evidence type="ECO:0000313" key="10">
    <source>
        <dbReference type="RefSeq" id="XP_034115556.1"/>
    </source>
</evidence>
<feature type="signal peptide" evidence="8">
    <location>
        <begin position="1"/>
        <end position="21"/>
    </location>
</feature>
<evidence type="ECO:0000256" key="1">
    <source>
        <dbReference type="ARBA" id="ARBA00004613"/>
    </source>
</evidence>
<keyword evidence="4" id="KW-0399">Innate immunity</keyword>
<accession>A0A6P8XGL0</accession>
<feature type="chain" id="PRO_5027740260" evidence="8">
    <location>
        <begin position="22"/>
        <end position="91"/>
    </location>
</feature>
<dbReference type="Pfam" id="PF08194">
    <property type="entry name" value="DIM"/>
    <property type="match status" value="1"/>
</dbReference>
<evidence type="ECO:0000256" key="8">
    <source>
        <dbReference type="SAM" id="SignalP"/>
    </source>
</evidence>
<dbReference type="Proteomes" id="UP000515160">
    <property type="component" value="Chromosome 2R"/>
</dbReference>
<evidence type="ECO:0000256" key="5">
    <source>
        <dbReference type="ARBA" id="ARBA00022729"/>
    </source>
</evidence>
<protein>
    <submittedName>
        <fullName evidence="10">Bomanin-836</fullName>
    </submittedName>
</protein>
<keyword evidence="9" id="KW-1185">Reference proteome</keyword>
<evidence type="ECO:0000256" key="4">
    <source>
        <dbReference type="ARBA" id="ARBA00022588"/>
    </source>
</evidence>
<organism evidence="9 10">
    <name type="scientific">Drosophila albomicans</name>
    <name type="common">Fruit fly</name>
    <dbReference type="NCBI Taxonomy" id="7291"/>
    <lineage>
        <taxon>Eukaryota</taxon>
        <taxon>Metazoa</taxon>
        <taxon>Ecdysozoa</taxon>
        <taxon>Arthropoda</taxon>
        <taxon>Hexapoda</taxon>
        <taxon>Insecta</taxon>
        <taxon>Pterygota</taxon>
        <taxon>Neoptera</taxon>
        <taxon>Endopterygota</taxon>
        <taxon>Diptera</taxon>
        <taxon>Brachycera</taxon>
        <taxon>Muscomorpha</taxon>
        <taxon>Ephydroidea</taxon>
        <taxon>Drosophilidae</taxon>
        <taxon>Drosophila</taxon>
    </lineage>
</organism>
<dbReference type="CTD" id="50055"/>
<evidence type="ECO:0000256" key="2">
    <source>
        <dbReference type="ARBA" id="ARBA00005379"/>
    </source>
</evidence>
<dbReference type="RefSeq" id="XP_034115556.1">
    <property type="nucleotide sequence ID" value="XM_034259665.2"/>
</dbReference>
<dbReference type="AlphaFoldDB" id="A0A6P8XGL0"/>
<sequence length="91" mass="9690">MKCLTCALLLILGLLPVLISAYPGVVIVNGRCLNCDKPDGEAVYVNGQEYRSFGGGNVILDRPGYNGPTQVYRRGGTTIVNGNCKVCNVDV</sequence>
<gene>
    <name evidence="10" type="primary">LOC117575457</name>
</gene>
<evidence type="ECO:0000256" key="7">
    <source>
        <dbReference type="ARBA" id="ARBA00023157"/>
    </source>
</evidence>
<keyword evidence="5 8" id="KW-0732">Signal</keyword>
<reference evidence="10" key="1">
    <citation type="submission" date="2025-08" db="UniProtKB">
        <authorList>
            <consortium name="RefSeq"/>
        </authorList>
    </citation>
    <scope>IDENTIFICATION</scope>
    <source>
        <strain evidence="10">15112-1751.03</strain>
        <tissue evidence="10">Whole Adult</tissue>
    </source>
</reference>
<keyword evidence="6" id="KW-0391">Immunity</keyword>
<evidence type="ECO:0000256" key="6">
    <source>
        <dbReference type="ARBA" id="ARBA00022859"/>
    </source>
</evidence>
<dbReference type="GO" id="GO:0005576">
    <property type="term" value="C:extracellular region"/>
    <property type="evidence" value="ECO:0007669"/>
    <property type="project" value="UniProtKB-SubCell"/>
</dbReference>
<keyword evidence="3" id="KW-0964">Secreted</keyword>
<evidence type="ECO:0000256" key="3">
    <source>
        <dbReference type="ARBA" id="ARBA00022525"/>
    </source>
</evidence>
<dbReference type="GO" id="GO:0045087">
    <property type="term" value="P:innate immune response"/>
    <property type="evidence" value="ECO:0007669"/>
    <property type="project" value="UniProtKB-KW"/>
</dbReference>
<dbReference type="InterPro" id="IPR013172">
    <property type="entry name" value="Bomanin"/>
</dbReference>